<comment type="caution">
    <text evidence="1">The sequence shown here is derived from an EMBL/GenBank/DDBJ whole genome shotgun (WGS) entry which is preliminary data.</text>
</comment>
<dbReference type="EMBL" id="LXQA010743536">
    <property type="protein sequence ID" value="MCI68808.1"/>
    <property type="molecule type" value="Genomic_DNA"/>
</dbReference>
<name>A0A392U6U8_9FABA</name>
<evidence type="ECO:0000313" key="1">
    <source>
        <dbReference type="EMBL" id="MCI68808.1"/>
    </source>
</evidence>
<dbReference type="AlphaFoldDB" id="A0A392U6U8"/>
<sequence>NMNDTEYSLDECMLAAAEKGTVGQKT</sequence>
<feature type="non-terminal residue" evidence="1">
    <location>
        <position position="1"/>
    </location>
</feature>
<accession>A0A392U6U8</accession>
<keyword evidence="2" id="KW-1185">Reference proteome</keyword>
<dbReference type="Proteomes" id="UP000265520">
    <property type="component" value="Unassembled WGS sequence"/>
</dbReference>
<organism evidence="1 2">
    <name type="scientific">Trifolium medium</name>
    <dbReference type="NCBI Taxonomy" id="97028"/>
    <lineage>
        <taxon>Eukaryota</taxon>
        <taxon>Viridiplantae</taxon>
        <taxon>Streptophyta</taxon>
        <taxon>Embryophyta</taxon>
        <taxon>Tracheophyta</taxon>
        <taxon>Spermatophyta</taxon>
        <taxon>Magnoliopsida</taxon>
        <taxon>eudicotyledons</taxon>
        <taxon>Gunneridae</taxon>
        <taxon>Pentapetalae</taxon>
        <taxon>rosids</taxon>
        <taxon>fabids</taxon>
        <taxon>Fabales</taxon>
        <taxon>Fabaceae</taxon>
        <taxon>Papilionoideae</taxon>
        <taxon>50 kb inversion clade</taxon>
        <taxon>NPAAA clade</taxon>
        <taxon>Hologalegina</taxon>
        <taxon>IRL clade</taxon>
        <taxon>Trifolieae</taxon>
        <taxon>Trifolium</taxon>
    </lineage>
</organism>
<proteinExistence type="predicted"/>
<protein>
    <submittedName>
        <fullName evidence="1">Uncharacterized protein</fullName>
    </submittedName>
</protein>
<reference evidence="1 2" key="1">
    <citation type="journal article" date="2018" name="Front. Plant Sci.">
        <title>Red Clover (Trifolium pratense) and Zigzag Clover (T. medium) - A Picture of Genomic Similarities and Differences.</title>
        <authorList>
            <person name="Dluhosova J."/>
            <person name="Istvanek J."/>
            <person name="Nedelnik J."/>
            <person name="Repkova J."/>
        </authorList>
    </citation>
    <scope>NUCLEOTIDE SEQUENCE [LARGE SCALE GENOMIC DNA]</scope>
    <source>
        <strain evidence="2">cv. 10/8</strain>
        <tissue evidence="1">Leaf</tissue>
    </source>
</reference>
<evidence type="ECO:0000313" key="2">
    <source>
        <dbReference type="Proteomes" id="UP000265520"/>
    </source>
</evidence>